<dbReference type="AlphaFoldDB" id="A0A7S2UXZ7"/>
<gene>
    <name evidence="3" type="ORF">FJAP1339_LOCUS5079</name>
</gene>
<keyword evidence="2" id="KW-0812">Transmembrane</keyword>
<evidence type="ECO:0000256" key="1">
    <source>
        <dbReference type="SAM" id="MobiDB-lite"/>
    </source>
</evidence>
<reference evidence="3" key="1">
    <citation type="submission" date="2021-01" db="EMBL/GenBank/DDBJ databases">
        <authorList>
            <person name="Corre E."/>
            <person name="Pelletier E."/>
            <person name="Niang G."/>
            <person name="Scheremetjew M."/>
            <person name="Finn R."/>
            <person name="Kale V."/>
            <person name="Holt S."/>
            <person name="Cochrane G."/>
            <person name="Meng A."/>
            <person name="Brown T."/>
            <person name="Cohen L."/>
        </authorList>
    </citation>
    <scope>NUCLEOTIDE SEQUENCE</scope>
    <source>
        <strain evidence="3">CCMP1661</strain>
    </source>
</reference>
<protein>
    <submittedName>
        <fullName evidence="3">Uncharacterized protein</fullName>
    </submittedName>
</protein>
<evidence type="ECO:0000313" key="3">
    <source>
        <dbReference type="EMBL" id="CAD9862547.1"/>
    </source>
</evidence>
<keyword evidence="2" id="KW-1133">Transmembrane helix</keyword>
<evidence type="ECO:0000256" key="2">
    <source>
        <dbReference type="SAM" id="Phobius"/>
    </source>
</evidence>
<dbReference type="PANTHER" id="PTHR33778">
    <property type="entry name" value="PROTEIN MGTC"/>
    <property type="match status" value="1"/>
</dbReference>
<accession>A0A7S2UXZ7</accession>
<dbReference type="InterPro" id="IPR003416">
    <property type="entry name" value="MgtC/SapB/SrpB/YhiD_fam"/>
</dbReference>
<dbReference type="PANTHER" id="PTHR33778:SF1">
    <property type="entry name" value="MAGNESIUM TRANSPORTER YHID-RELATED"/>
    <property type="match status" value="1"/>
</dbReference>
<organism evidence="3">
    <name type="scientific">Fibrocapsa japonica</name>
    <dbReference type="NCBI Taxonomy" id="94617"/>
    <lineage>
        <taxon>Eukaryota</taxon>
        <taxon>Sar</taxon>
        <taxon>Stramenopiles</taxon>
        <taxon>Ochrophyta</taxon>
        <taxon>Raphidophyceae</taxon>
        <taxon>Chattonellales</taxon>
        <taxon>Chattonellaceae</taxon>
        <taxon>Fibrocapsa</taxon>
    </lineage>
</organism>
<proteinExistence type="predicted"/>
<dbReference type="GO" id="GO:0016020">
    <property type="term" value="C:membrane"/>
    <property type="evidence" value="ECO:0007669"/>
    <property type="project" value="InterPro"/>
</dbReference>
<name>A0A7S2UXZ7_9STRA</name>
<feature type="transmembrane region" description="Helical" evidence="2">
    <location>
        <begin position="20"/>
        <end position="48"/>
    </location>
</feature>
<keyword evidence="2" id="KW-0472">Membrane</keyword>
<dbReference type="EMBL" id="HBHR01010621">
    <property type="protein sequence ID" value="CAD9862547.1"/>
    <property type="molecule type" value="Transcribed_RNA"/>
</dbReference>
<feature type="region of interest" description="Disordered" evidence="1">
    <location>
        <begin position="90"/>
        <end position="110"/>
    </location>
</feature>
<sequence>MDVHLPLGQVRGVSTAASIWTAAGLGVTAGIGFSHLAIYTALMTVAILRVTQSGAGMFQRQTRANTWHLRRRARNLGRLVRRFFPTTRAAKAEEGHDQPHQDPPRNTVQQGKYSMNSLKASPQDFHSLSAGSFSNTQRWETDETDASQDSISPTELLQVANETVLIAGTASEEQQILFAGDKLPKNLDICDVNKLSRNGFNIVRTGDWLFVNGTSPHGPAGVSTSYMEKLMDS</sequence>
<feature type="compositionally biased region" description="Basic and acidic residues" evidence="1">
    <location>
        <begin position="90"/>
        <end position="103"/>
    </location>
</feature>